<keyword evidence="3" id="KW-1185">Reference proteome</keyword>
<dbReference type="Proteomes" id="UP000275078">
    <property type="component" value="Unassembled WGS sequence"/>
</dbReference>
<name>A0A3N4I059_ASCIM</name>
<evidence type="ECO:0000256" key="1">
    <source>
        <dbReference type="SAM" id="MobiDB-lite"/>
    </source>
</evidence>
<sequence length="178" mass="20233">MRAAFGIEAFKLKTTEDVQQQRKHSMTYARNVGEHTVKRLRIADRLQGIRRVEPDSSLTTPPTPTVHKTAAISRTSTTQNTETFTESSMKAASSSTLAQERHKDDPELACLTENSKSSKLDINEMKEALKVECQKKLFEETMRTSRDVEPDWDASSERRKRCVAYFTEALQMLDGMES</sequence>
<protein>
    <submittedName>
        <fullName evidence="2">Uncharacterized protein</fullName>
    </submittedName>
</protein>
<organism evidence="2 3">
    <name type="scientific">Ascobolus immersus RN42</name>
    <dbReference type="NCBI Taxonomy" id="1160509"/>
    <lineage>
        <taxon>Eukaryota</taxon>
        <taxon>Fungi</taxon>
        <taxon>Dikarya</taxon>
        <taxon>Ascomycota</taxon>
        <taxon>Pezizomycotina</taxon>
        <taxon>Pezizomycetes</taxon>
        <taxon>Pezizales</taxon>
        <taxon>Ascobolaceae</taxon>
        <taxon>Ascobolus</taxon>
    </lineage>
</organism>
<proteinExistence type="predicted"/>
<evidence type="ECO:0000313" key="3">
    <source>
        <dbReference type="Proteomes" id="UP000275078"/>
    </source>
</evidence>
<feature type="region of interest" description="Disordered" evidence="1">
    <location>
        <begin position="53"/>
        <end position="107"/>
    </location>
</feature>
<dbReference type="EMBL" id="ML119698">
    <property type="protein sequence ID" value="RPA79493.1"/>
    <property type="molecule type" value="Genomic_DNA"/>
</dbReference>
<gene>
    <name evidence="2" type="ORF">BJ508DRAFT_308253</name>
</gene>
<evidence type="ECO:0000313" key="2">
    <source>
        <dbReference type="EMBL" id="RPA79493.1"/>
    </source>
</evidence>
<feature type="compositionally biased region" description="Low complexity" evidence="1">
    <location>
        <begin position="73"/>
        <end position="88"/>
    </location>
</feature>
<dbReference type="AlphaFoldDB" id="A0A3N4I059"/>
<reference evidence="2 3" key="1">
    <citation type="journal article" date="2018" name="Nat. Ecol. Evol.">
        <title>Pezizomycetes genomes reveal the molecular basis of ectomycorrhizal truffle lifestyle.</title>
        <authorList>
            <person name="Murat C."/>
            <person name="Payen T."/>
            <person name="Noel B."/>
            <person name="Kuo A."/>
            <person name="Morin E."/>
            <person name="Chen J."/>
            <person name="Kohler A."/>
            <person name="Krizsan K."/>
            <person name="Balestrini R."/>
            <person name="Da Silva C."/>
            <person name="Montanini B."/>
            <person name="Hainaut M."/>
            <person name="Levati E."/>
            <person name="Barry K.W."/>
            <person name="Belfiori B."/>
            <person name="Cichocki N."/>
            <person name="Clum A."/>
            <person name="Dockter R.B."/>
            <person name="Fauchery L."/>
            <person name="Guy J."/>
            <person name="Iotti M."/>
            <person name="Le Tacon F."/>
            <person name="Lindquist E.A."/>
            <person name="Lipzen A."/>
            <person name="Malagnac F."/>
            <person name="Mello A."/>
            <person name="Molinier V."/>
            <person name="Miyauchi S."/>
            <person name="Poulain J."/>
            <person name="Riccioni C."/>
            <person name="Rubini A."/>
            <person name="Sitrit Y."/>
            <person name="Splivallo R."/>
            <person name="Traeger S."/>
            <person name="Wang M."/>
            <person name="Zifcakova L."/>
            <person name="Wipf D."/>
            <person name="Zambonelli A."/>
            <person name="Paolocci F."/>
            <person name="Nowrousian M."/>
            <person name="Ottonello S."/>
            <person name="Baldrian P."/>
            <person name="Spatafora J.W."/>
            <person name="Henrissat B."/>
            <person name="Nagy L.G."/>
            <person name="Aury J.M."/>
            <person name="Wincker P."/>
            <person name="Grigoriev I.V."/>
            <person name="Bonfante P."/>
            <person name="Martin F.M."/>
        </authorList>
    </citation>
    <scope>NUCLEOTIDE SEQUENCE [LARGE SCALE GENOMIC DNA]</scope>
    <source>
        <strain evidence="2 3">RN42</strain>
    </source>
</reference>
<accession>A0A3N4I059</accession>